<dbReference type="InterPro" id="IPR050570">
    <property type="entry name" value="Cell_wall_metabolism_enzyme"/>
</dbReference>
<gene>
    <name evidence="3" type="ORF">ENJ12_09765</name>
</gene>
<feature type="domain" description="M23ase beta-sheet core" evidence="2">
    <location>
        <begin position="164"/>
        <end position="259"/>
    </location>
</feature>
<proteinExistence type="predicted"/>
<dbReference type="InterPro" id="IPR011055">
    <property type="entry name" value="Dup_hybrid_motif"/>
</dbReference>
<dbReference type="SUPFAM" id="SSF51261">
    <property type="entry name" value="Duplicated hybrid motif"/>
    <property type="match status" value="1"/>
</dbReference>
<dbReference type="Pfam" id="PF01551">
    <property type="entry name" value="Peptidase_M23"/>
    <property type="match status" value="1"/>
</dbReference>
<feature type="chain" id="PRO_5033057878" evidence="1">
    <location>
        <begin position="19"/>
        <end position="269"/>
    </location>
</feature>
<evidence type="ECO:0000259" key="2">
    <source>
        <dbReference type="Pfam" id="PF01551"/>
    </source>
</evidence>
<sequence length="269" mass="29610">MRTLVFLFLIGVAVAAPAAVELQGSFTQGGVVFGKTEPGAHVFQDGEELPVSPQGDFVIGFSREAKERSELVIELPDGGRERRELKVSGRDYDIQRIDGLPERKVTPKEEDQARIRADQAAVKKARARLDQRIDFLQGFMWPARGRITGVYGSQRILNGKPKWPHYGVDIAGPVGKPVRAPAAGIVTLVHPDMFYSGATLIMDHGHGLSSTFLHLHKILVREGQRVEKGQIVAQMGASGRVTGPHLDWRMNLRGKRVDPQLLVGPMKSE</sequence>
<dbReference type="GO" id="GO:0004222">
    <property type="term" value="F:metalloendopeptidase activity"/>
    <property type="evidence" value="ECO:0007669"/>
    <property type="project" value="TreeGrafter"/>
</dbReference>
<dbReference type="Gene3D" id="2.70.70.10">
    <property type="entry name" value="Glucose Permease (Domain IIA)"/>
    <property type="match status" value="1"/>
</dbReference>
<accession>A0A831WDI1</accession>
<dbReference type="CDD" id="cd12797">
    <property type="entry name" value="M23_peptidase"/>
    <property type="match status" value="1"/>
</dbReference>
<comment type="caution">
    <text evidence="3">The sequence shown here is derived from an EMBL/GenBank/DDBJ whole genome shotgun (WGS) entry which is preliminary data.</text>
</comment>
<dbReference type="PANTHER" id="PTHR21666">
    <property type="entry name" value="PEPTIDASE-RELATED"/>
    <property type="match status" value="1"/>
</dbReference>
<dbReference type="PANTHER" id="PTHR21666:SF285">
    <property type="entry name" value="M23 FAMILY METALLOPEPTIDASE"/>
    <property type="match status" value="1"/>
</dbReference>
<organism evidence="3">
    <name type="scientific">Thiolapillus brandeum</name>
    <dbReference type="NCBI Taxonomy" id="1076588"/>
    <lineage>
        <taxon>Bacteria</taxon>
        <taxon>Pseudomonadati</taxon>
        <taxon>Pseudomonadota</taxon>
        <taxon>Gammaproteobacteria</taxon>
        <taxon>Chromatiales</taxon>
        <taxon>Sedimenticolaceae</taxon>
        <taxon>Thiolapillus</taxon>
    </lineage>
</organism>
<keyword evidence="1" id="KW-0732">Signal</keyword>
<dbReference type="Proteomes" id="UP000886339">
    <property type="component" value="Unassembled WGS sequence"/>
</dbReference>
<dbReference type="AlphaFoldDB" id="A0A831WDI1"/>
<reference evidence="3" key="1">
    <citation type="journal article" date="2020" name="mSystems">
        <title>Genome- and Community-Level Interaction Insights into Carbon Utilization and Element Cycling Functions of Hydrothermarchaeota in Hydrothermal Sediment.</title>
        <authorList>
            <person name="Zhou Z."/>
            <person name="Liu Y."/>
            <person name="Xu W."/>
            <person name="Pan J."/>
            <person name="Luo Z.H."/>
            <person name="Li M."/>
        </authorList>
    </citation>
    <scope>NUCLEOTIDE SEQUENCE [LARGE SCALE GENOMIC DNA]</scope>
    <source>
        <strain evidence="3">HyVt-458</strain>
    </source>
</reference>
<protein>
    <submittedName>
        <fullName evidence="3">M23 family metallopeptidase</fullName>
    </submittedName>
</protein>
<dbReference type="FunFam" id="2.70.70.10:FF:000019">
    <property type="entry name" value="M23 family peptidase"/>
    <property type="match status" value="1"/>
</dbReference>
<feature type="signal peptide" evidence="1">
    <location>
        <begin position="1"/>
        <end position="18"/>
    </location>
</feature>
<evidence type="ECO:0000256" key="1">
    <source>
        <dbReference type="SAM" id="SignalP"/>
    </source>
</evidence>
<name>A0A831WDI1_9GAMM</name>
<dbReference type="InterPro" id="IPR016047">
    <property type="entry name" value="M23ase_b-sheet_dom"/>
</dbReference>
<dbReference type="EMBL" id="DRLF01000333">
    <property type="protein sequence ID" value="HEC07129.1"/>
    <property type="molecule type" value="Genomic_DNA"/>
</dbReference>
<evidence type="ECO:0000313" key="3">
    <source>
        <dbReference type="EMBL" id="HEC07129.1"/>
    </source>
</evidence>